<feature type="region of interest" description="Disordered" evidence="1">
    <location>
        <begin position="17"/>
        <end position="118"/>
    </location>
</feature>
<feature type="compositionally biased region" description="Basic and acidic residues" evidence="1">
    <location>
        <begin position="17"/>
        <end position="30"/>
    </location>
</feature>
<gene>
    <name evidence="2" type="ORF">QFZ56_006551</name>
</gene>
<organism evidence="2 3">
    <name type="scientific">Streptomyces achromogenes</name>
    <dbReference type="NCBI Taxonomy" id="67255"/>
    <lineage>
        <taxon>Bacteria</taxon>
        <taxon>Bacillati</taxon>
        <taxon>Actinomycetota</taxon>
        <taxon>Actinomycetes</taxon>
        <taxon>Kitasatosporales</taxon>
        <taxon>Streptomycetaceae</taxon>
        <taxon>Streptomyces</taxon>
    </lineage>
</organism>
<evidence type="ECO:0000313" key="2">
    <source>
        <dbReference type="EMBL" id="MDQ0687588.1"/>
    </source>
</evidence>
<dbReference type="Proteomes" id="UP001243364">
    <property type="component" value="Unassembled WGS sequence"/>
</dbReference>
<name>A0ABU0QA96_STRAH</name>
<accession>A0ABU0QA96</accession>
<reference evidence="2 3" key="1">
    <citation type="submission" date="2023-07" db="EMBL/GenBank/DDBJ databases">
        <title>Comparative genomics of wheat-associated soil bacteria to identify genetic determinants of phenazine resistance.</title>
        <authorList>
            <person name="Mouncey N."/>
        </authorList>
    </citation>
    <scope>NUCLEOTIDE SEQUENCE [LARGE SCALE GENOMIC DNA]</scope>
    <source>
        <strain evidence="2 3">W4I19-2</strain>
    </source>
</reference>
<dbReference type="Gene3D" id="3.20.20.70">
    <property type="entry name" value="Aldolase class I"/>
    <property type="match status" value="1"/>
</dbReference>
<protein>
    <submittedName>
        <fullName evidence="2">Transaldolase</fullName>
    </submittedName>
</protein>
<sequence>MITVTEATATAGALRHLSEEGVRARPDGLPRRRIASGGRWSAAAGARTGAAAEAEAGKGRRRPLGASTGVKHPAYRDTPYGDDPVAPGTADGRPEAMPETAAGHGAHPGGTVPWGPAGSAAGLASVQAPGISADEMVTRLADEGVAEFEAAWQDLLDAVAKSPTIKGVDAE</sequence>
<keyword evidence="3" id="KW-1185">Reference proteome</keyword>
<proteinExistence type="predicted"/>
<dbReference type="EMBL" id="JAUSYA010000001">
    <property type="protein sequence ID" value="MDQ0687588.1"/>
    <property type="molecule type" value="Genomic_DNA"/>
</dbReference>
<feature type="compositionally biased region" description="Low complexity" evidence="1">
    <location>
        <begin position="35"/>
        <end position="54"/>
    </location>
</feature>
<evidence type="ECO:0000256" key="1">
    <source>
        <dbReference type="SAM" id="MobiDB-lite"/>
    </source>
</evidence>
<evidence type="ECO:0000313" key="3">
    <source>
        <dbReference type="Proteomes" id="UP001243364"/>
    </source>
</evidence>
<comment type="caution">
    <text evidence="2">The sequence shown here is derived from an EMBL/GenBank/DDBJ whole genome shotgun (WGS) entry which is preliminary data.</text>
</comment>
<dbReference type="InterPro" id="IPR013785">
    <property type="entry name" value="Aldolase_TIM"/>
</dbReference>